<gene>
    <name evidence="1" type="ORF">LF1_03110</name>
</gene>
<dbReference type="GO" id="GO:0008168">
    <property type="term" value="F:methyltransferase activity"/>
    <property type="evidence" value="ECO:0007669"/>
    <property type="project" value="UniProtKB-KW"/>
</dbReference>
<dbReference type="GO" id="GO:0032259">
    <property type="term" value="P:methylation"/>
    <property type="evidence" value="ECO:0007669"/>
    <property type="project" value="UniProtKB-KW"/>
</dbReference>
<keyword evidence="2" id="KW-1185">Reference proteome</keyword>
<proteinExistence type="predicted"/>
<dbReference type="Proteomes" id="UP000322699">
    <property type="component" value="Unassembled WGS sequence"/>
</dbReference>
<reference evidence="1 2" key="1">
    <citation type="submission" date="2019-08" db="EMBL/GenBank/DDBJ databases">
        <title>Deep-cultivation of Planctomycetes and their phenomic and genomic characterization uncovers novel biology.</title>
        <authorList>
            <person name="Wiegand S."/>
            <person name="Jogler M."/>
            <person name="Boedeker C."/>
            <person name="Pinto D."/>
            <person name="Vollmers J."/>
            <person name="Rivas-Marin E."/>
            <person name="Kohn T."/>
            <person name="Peeters S.H."/>
            <person name="Heuer A."/>
            <person name="Rast P."/>
            <person name="Oberbeckmann S."/>
            <person name="Bunk B."/>
            <person name="Jeske O."/>
            <person name="Meyerdierks A."/>
            <person name="Storesund J.E."/>
            <person name="Kallscheuer N."/>
            <person name="Luecker S."/>
            <person name="Lage O.M."/>
            <person name="Pohl T."/>
            <person name="Merkel B.J."/>
            <person name="Hornburger P."/>
            <person name="Mueller R.-W."/>
            <person name="Bruemmer F."/>
            <person name="Labrenz M."/>
            <person name="Spormann A.M."/>
            <person name="Op Den Camp H."/>
            <person name="Overmann J."/>
            <person name="Amann R."/>
            <person name="Jetten M.S.M."/>
            <person name="Mascher T."/>
            <person name="Medema M.H."/>
            <person name="Devos D.P."/>
            <person name="Kaster A.-K."/>
            <person name="Ovreas L."/>
            <person name="Rohde M."/>
            <person name="Galperin M.Y."/>
            <person name="Jogler C."/>
        </authorList>
    </citation>
    <scope>NUCLEOTIDE SEQUENCE [LARGE SCALE GENOMIC DNA]</scope>
    <source>
        <strain evidence="1 2">LF1</strain>
    </source>
</reference>
<dbReference type="AlphaFoldDB" id="A0A5B1CC56"/>
<dbReference type="Gene3D" id="3.40.50.150">
    <property type="entry name" value="Vaccinia Virus protein VP39"/>
    <property type="match status" value="1"/>
</dbReference>
<keyword evidence="1" id="KW-0489">Methyltransferase</keyword>
<dbReference type="InterPro" id="IPR013780">
    <property type="entry name" value="Glyco_hydro_b"/>
</dbReference>
<comment type="caution">
    <text evidence="1">The sequence shown here is derived from an EMBL/GenBank/DDBJ whole genome shotgun (WGS) entry which is preliminary data.</text>
</comment>
<sequence>MWSSRLPTISILYQMTEESGTYQLIDFGNGRKLESLAGYVIDRPSPAADFDQPEDRRLWNDVDARFDGATKRWEFRRPWPKSLVIDCDGFIMPTRPTPFGHIGLFPEQADNWQWLRGQPKSYSDVASHEPHPKGLNLFGYTGASSMAMLSAGFEVAHVDAAKPNVDAAAKAAELNNWQDRPIRYLVDDAAKFVAREVRRERHYHTVVLDPPAYGHSPKQSRGSTKTWRLERDLWPLLDNVLRILDPSSDVSPRILFTGHTESIGPDEVIGFLKQSRLIDTSGLRIDASRSQLRTASGRELDAGFQVRCVFER</sequence>
<dbReference type="Gene3D" id="2.60.40.1180">
    <property type="entry name" value="Golgi alpha-mannosidase II"/>
    <property type="match status" value="1"/>
</dbReference>
<protein>
    <submittedName>
        <fullName evidence="1">23S rRNA m(2)G2445 methyltransferase</fullName>
    </submittedName>
</protein>
<name>A0A5B1CC56_9BACT</name>
<keyword evidence="1" id="KW-0808">Transferase</keyword>
<dbReference type="SUPFAM" id="SSF53335">
    <property type="entry name" value="S-adenosyl-L-methionine-dependent methyltransferases"/>
    <property type="match status" value="1"/>
</dbReference>
<evidence type="ECO:0000313" key="1">
    <source>
        <dbReference type="EMBL" id="KAA1257821.1"/>
    </source>
</evidence>
<dbReference type="PANTHER" id="PTHR43042">
    <property type="entry name" value="SAM-DEPENDENT METHYLTRANSFERASE"/>
    <property type="match status" value="1"/>
</dbReference>
<accession>A0A5B1CC56</accession>
<dbReference type="InterPro" id="IPR029063">
    <property type="entry name" value="SAM-dependent_MTases_sf"/>
</dbReference>
<evidence type="ECO:0000313" key="2">
    <source>
        <dbReference type="Proteomes" id="UP000322699"/>
    </source>
</evidence>
<dbReference type="EMBL" id="VRLW01000001">
    <property type="protein sequence ID" value="KAA1257821.1"/>
    <property type="molecule type" value="Genomic_DNA"/>
</dbReference>
<organism evidence="1 2">
    <name type="scientific">Rubripirellula obstinata</name>
    <dbReference type="NCBI Taxonomy" id="406547"/>
    <lineage>
        <taxon>Bacteria</taxon>
        <taxon>Pseudomonadati</taxon>
        <taxon>Planctomycetota</taxon>
        <taxon>Planctomycetia</taxon>
        <taxon>Pirellulales</taxon>
        <taxon>Pirellulaceae</taxon>
        <taxon>Rubripirellula</taxon>
    </lineage>
</organism>
<dbReference type="PANTHER" id="PTHR43042:SF2">
    <property type="entry name" value="SAM-DEPENDENT METHYLTRANSFERASE"/>
    <property type="match status" value="1"/>
</dbReference>